<dbReference type="InterPro" id="IPR021903">
    <property type="entry name" value="DUF3515"/>
</dbReference>
<dbReference type="EMBL" id="JACGWV010000002">
    <property type="protein sequence ID" value="MBA8809695.1"/>
    <property type="molecule type" value="Genomic_DNA"/>
</dbReference>
<evidence type="ECO:0000313" key="2">
    <source>
        <dbReference type="EMBL" id="MBA8809695.1"/>
    </source>
</evidence>
<evidence type="ECO:0000256" key="1">
    <source>
        <dbReference type="SAM" id="SignalP"/>
    </source>
</evidence>
<sequence>MLPARNITPRIAAVLATAALTAVALGGCTRTIGVEVAPDAADPLCASVLLAVPDELGEDLPKVPTDAQATAAWGEPGGAVTMRCGVEQLGPSGDCQHVDSGDGTTVDWIVTTDDQGTWSFVTYGREPAVEVIVPPAVTDNHSTSFIADLADAVTQVPATKECQ</sequence>
<gene>
    <name evidence="2" type="ORF">FHX71_003671</name>
</gene>
<evidence type="ECO:0000313" key="3">
    <source>
        <dbReference type="Proteomes" id="UP000540568"/>
    </source>
</evidence>
<reference evidence="2 3" key="1">
    <citation type="submission" date="2020-07" db="EMBL/GenBank/DDBJ databases">
        <title>Sequencing the genomes of 1000 actinobacteria strains.</title>
        <authorList>
            <person name="Klenk H.-P."/>
        </authorList>
    </citation>
    <scope>NUCLEOTIDE SEQUENCE [LARGE SCALE GENOMIC DNA]</scope>
    <source>
        <strain evidence="2 3">DSM 44121</strain>
    </source>
</reference>
<name>A0A7W3JBD8_9MICO</name>
<organism evidence="2 3">
    <name type="scientific">Promicromonospora sukumoe</name>
    <dbReference type="NCBI Taxonomy" id="88382"/>
    <lineage>
        <taxon>Bacteria</taxon>
        <taxon>Bacillati</taxon>
        <taxon>Actinomycetota</taxon>
        <taxon>Actinomycetes</taxon>
        <taxon>Micrococcales</taxon>
        <taxon>Promicromonosporaceae</taxon>
        <taxon>Promicromonospora</taxon>
    </lineage>
</organism>
<dbReference type="Pfam" id="PF12028">
    <property type="entry name" value="DUF3515"/>
    <property type="match status" value="1"/>
</dbReference>
<feature type="chain" id="PRO_5031338189" description="DUF3515 family protein" evidence="1">
    <location>
        <begin position="25"/>
        <end position="163"/>
    </location>
</feature>
<evidence type="ECO:0008006" key="4">
    <source>
        <dbReference type="Google" id="ProtNLM"/>
    </source>
</evidence>
<dbReference type="RefSeq" id="WP_312877108.1">
    <property type="nucleotide sequence ID" value="NZ_BAAATF010000008.1"/>
</dbReference>
<feature type="signal peptide" evidence="1">
    <location>
        <begin position="1"/>
        <end position="24"/>
    </location>
</feature>
<keyword evidence="1" id="KW-0732">Signal</keyword>
<proteinExistence type="predicted"/>
<dbReference type="PROSITE" id="PS51257">
    <property type="entry name" value="PROKAR_LIPOPROTEIN"/>
    <property type="match status" value="1"/>
</dbReference>
<keyword evidence="3" id="KW-1185">Reference proteome</keyword>
<dbReference type="Proteomes" id="UP000540568">
    <property type="component" value="Unassembled WGS sequence"/>
</dbReference>
<comment type="caution">
    <text evidence="2">The sequence shown here is derived from an EMBL/GenBank/DDBJ whole genome shotgun (WGS) entry which is preliminary data.</text>
</comment>
<accession>A0A7W3JBD8</accession>
<dbReference type="AlphaFoldDB" id="A0A7W3JBD8"/>
<protein>
    <recommendedName>
        <fullName evidence="4">DUF3515 family protein</fullName>
    </recommendedName>
</protein>